<proteinExistence type="predicted"/>
<dbReference type="AlphaFoldDB" id="A0A7I4Y956"/>
<dbReference type="Proteomes" id="UP000025227">
    <property type="component" value="Unplaced"/>
</dbReference>
<dbReference type="WBParaSite" id="HCON_00071440-00001">
    <property type="protein sequence ID" value="HCON_00071440-00001"/>
    <property type="gene ID" value="HCON_00071440"/>
</dbReference>
<keyword evidence="1" id="KW-1185">Reference proteome</keyword>
<evidence type="ECO:0000313" key="1">
    <source>
        <dbReference type="Proteomes" id="UP000025227"/>
    </source>
</evidence>
<name>A0A7I4Y956_HAECO</name>
<organism evidence="1 2">
    <name type="scientific">Haemonchus contortus</name>
    <name type="common">Barber pole worm</name>
    <dbReference type="NCBI Taxonomy" id="6289"/>
    <lineage>
        <taxon>Eukaryota</taxon>
        <taxon>Metazoa</taxon>
        <taxon>Ecdysozoa</taxon>
        <taxon>Nematoda</taxon>
        <taxon>Chromadorea</taxon>
        <taxon>Rhabditida</taxon>
        <taxon>Rhabditina</taxon>
        <taxon>Rhabditomorpha</taxon>
        <taxon>Strongyloidea</taxon>
        <taxon>Trichostrongylidae</taxon>
        <taxon>Haemonchus</taxon>
    </lineage>
</organism>
<evidence type="ECO:0000313" key="2">
    <source>
        <dbReference type="WBParaSite" id="HCON_00071440-00001"/>
    </source>
</evidence>
<reference evidence="2" key="1">
    <citation type="submission" date="2020-12" db="UniProtKB">
        <authorList>
            <consortium name="WormBaseParasite"/>
        </authorList>
    </citation>
    <scope>IDENTIFICATION</scope>
    <source>
        <strain evidence="2">MHco3</strain>
    </source>
</reference>
<protein>
    <submittedName>
        <fullName evidence="2">Reverse transcriptase domain-containing protein</fullName>
    </submittedName>
</protein>
<dbReference type="PANTHER" id="PTHR21301">
    <property type="entry name" value="REVERSE TRANSCRIPTASE"/>
    <property type="match status" value="1"/>
</dbReference>
<dbReference type="PANTHER" id="PTHR21301:SF10">
    <property type="entry name" value="REVERSE TRANSCRIPTASE DOMAIN-CONTAINING PROTEIN"/>
    <property type="match status" value="1"/>
</dbReference>
<dbReference type="OrthoDB" id="6379939at2759"/>
<sequence>MNEPHRSNLTSTERGVKKLLQAKEELRHTVGDKCGSFVVMPHTMDKILTNEVLSNDTVYEESSLSALESVCKRVMSVISIVRKRTSPGKTTLRYGLSSAMTLYNLEKTQIRQNEHYDPPWTEIKTRPIIASCGGPVDGLSILYANVITAGAVRAVLSLIEDDKDHITMMEFSLSETKDIVEAALGCNTFCSDNKFYRQKQGLVVSNRIAPVLAVIFLDHIEKSSLTSGILYWKRYIDDVFITGTTGEDLVEALKRPSSHNAILTFIREDPERAGFLPVSM</sequence>
<accession>A0A7I4Y956</accession>